<dbReference type="EC" id="2.1.1.171" evidence="3"/>
<protein>
    <submittedName>
        <fullName evidence="3">16S rRNA (Guanine(966)-N(2))-methyltransferase RsmD</fullName>
        <ecNumber evidence="3">2.1.1.171</ecNumber>
    </submittedName>
</protein>
<dbReference type="GO" id="GO:0003676">
    <property type="term" value="F:nucleic acid binding"/>
    <property type="evidence" value="ECO:0007669"/>
    <property type="project" value="InterPro"/>
</dbReference>
<dbReference type="Pfam" id="PF03602">
    <property type="entry name" value="Cons_hypoth95"/>
    <property type="match status" value="1"/>
</dbReference>
<dbReference type="InterPro" id="IPR029063">
    <property type="entry name" value="SAM-dependent_MTases_sf"/>
</dbReference>
<evidence type="ECO:0000313" key="3">
    <source>
        <dbReference type="EMBL" id="HGZ42990.1"/>
    </source>
</evidence>
<dbReference type="Gene3D" id="3.40.50.150">
    <property type="entry name" value="Vaccinia Virus protein VP39"/>
    <property type="match status" value="1"/>
</dbReference>
<name>A0A832MKZ6_UNCEI</name>
<comment type="caution">
    <text evidence="3">The sequence shown here is derived from an EMBL/GenBank/DDBJ whole genome shotgun (WGS) entry which is preliminary data.</text>
</comment>
<dbReference type="NCBIfam" id="TIGR00095">
    <property type="entry name" value="16S rRNA (guanine(966)-N(2))-methyltransferase RsmD"/>
    <property type="match status" value="1"/>
</dbReference>
<evidence type="ECO:0000256" key="1">
    <source>
        <dbReference type="ARBA" id="ARBA00022603"/>
    </source>
</evidence>
<keyword evidence="1 3" id="KW-0489">Methyltransferase</keyword>
<dbReference type="PROSITE" id="PS00092">
    <property type="entry name" value="N6_MTASE"/>
    <property type="match status" value="1"/>
</dbReference>
<evidence type="ECO:0000256" key="2">
    <source>
        <dbReference type="ARBA" id="ARBA00022679"/>
    </source>
</evidence>
<dbReference type="InterPro" id="IPR004398">
    <property type="entry name" value="RNA_MeTrfase_RsmD"/>
</dbReference>
<gene>
    <name evidence="3" type="primary">rsmD</name>
    <name evidence="3" type="ORF">ENR23_06120</name>
</gene>
<organism evidence="3">
    <name type="scientific">Eiseniibacteriota bacterium</name>
    <dbReference type="NCBI Taxonomy" id="2212470"/>
    <lineage>
        <taxon>Bacteria</taxon>
        <taxon>Candidatus Eiseniibacteriota</taxon>
    </lineage>
</organism>
<dbReference type="PIRSF" id="PIRSF004553">
    <property type="entry name" value="CHP00095"/>
    <property type="match status" value="1"/>
</dbReference>
<dbReference type="SUPFAM" id="SSF53335">
    <property type="entry name" value="S-adenosyl-L-methionine-dependent methyltransferases"/>
    <property type="match status" value="1"/>
</dbReference>
<proteinExistence type="predicted"/>
<dbReference type="GO" id="GO:0052913">
    <property type="term" value="F:16S rRNA (guanine(966)-N(2))-methyltransferase activity"/>
    <property type="evidence" value="ECO:0007669"/>
    <property type="project" value="UniProtKB-EC"/>
</dbReference>
<dbReference type="AlphaFoldDB" id="A0A832MKZ6"/>
<dbReference type="PANTHER" id="PTHR43542:SF1">
    <property type="entry name" value="METHYLTRANSFERASE"/>
    <property type="match status" value="1"/>
</dbReference>
<reference evidence="3" key="1">
    <citation type="journal article" date="2020" name="mSystems">
        <title>Genome- and Community-Level Interaction Insights into Carbon Utilization and Element Cycling Functions of Hydrothermarchaeota in Hydrothermal Sediment.</title>
        <authorList>
            <person name="Zhou Z."/>
            <person name="Liu Y."/>
            <person name="Xu W."/>
            <person name="Pan J."/>
            <person name="Luo Z.H."/>
            <person name="Li M."/>
        </authorList>
    </citation>
    <scope>NUCLEOTIDE SEQUENCE [LARGE SCALE GENOMIC DNA]</scope>
    <source>
        <strain evidence="3">SpSt-381</strain>
    </source>
</reference>
<dbReference type="InterPro" id="IPR002052">
    <property type="entry name" value="DNA_methylase_N6_adenine_CS"/>
</dbReference>
<dbReference type="EMBL" id="DSQF01000012">
    <property type="protein sequence ID" value="HGZ42990.1"/>
    <property type="molecule type" value="Genomic_DNA"/>
</dbReference>
<sequence length="195" mass="20363">MRVIAGALGGRRLRAPRGLATRPTSDRVREALFMALEPLAGLRVVDLFAGSGALGIEALSRGAAFADFVEPAREARRALAGNLADLGLAERARVWPLVLPRGLARLAEPLAAADLVLVDPPYGGGPARETLAALGAPGVLPAGACVVLEHHRRDGAPEASGRLVLERRRAYGETEISTYRVRGEGEDALPRGGAA</sequence>
<dbReference type="PANTHER" id="PTHR43542">
    <property type="entry name" value="METHYLTRANSFERASE"/>
    <property type="match status" value="1"/>
</dbReference>
<accession>A0A832MKZ6</accession>
<keyword evidence="2 3" id="KW-0808">Transferase</keyword>